<name>A0A6J7WG73_9CAUD</name>
<sequence length="109" mass="11707">LKTVIDNLDQDGKLDYVFGKKGAQELRDLTAVTETVNAPLKGAANYSNTSSAIISALDKINQTPLGKIPVLGSASKFVAEKGKESALKKQIEESINYKPEDMARALKGK</sequence>
<reference evidence="1" key="1">
    <citation type="submission" date="2020-05" db="EMBL/GenBank/DDBJ databases">
        <authorList>
            <person name="Chiriac C."/>
            <person name="Salcher M."/>
            <person name="Ghai R."/>
            <person name="Kavagutti S V."/>
        </authorList>
    </citation>
    <scope>NUCLEOTIDE SEQUENCE</scope>
</reference>
<accession>A0A6J7WG73</accession>
<gene>
    <name evidence="1" type="ORF">UFOVP193_1</name>
</gene>
<dbReference type="EMBL" id="LR798240">
    <property type="protein sequence ID" value="CAB5214013.1"/>
    <property type="molecule type" value="Genomic_DNA"/>
</dbReference>
<feature type="non-terminal residue" evidence="1">
    <location>
        <position position="1"/>
    </location>
</feature>
<proteinExistence type="predicted"/>
<organism evidence="1">
    <name type="scientific">uncultured Caudovirales phage</name>
    <dbReference type="NCBI Taxonomy" id="2100421"/>
    <lineage>
        <taxon>Viruses</taxon>
        <taxon>Duplodnaviria</taxon>
        <taxon>Heunggongvirae</taxon>
        <taxon>Uroviricota</taxon>
        <taxon>Caudoviricetes</taxon>
        <taxon>Peduoviridae</taxon>
        <taxon>Maltschvirus</taxon>
        <taxon>Maltschvirus maltsch</taxon>
    </lineage>
</organism>
<evidence type="ECO:0000313" key="1">
    <source>
        <dbReference type="EMBL" id="CAB5214013.1"/>
    </source>
</evidence>
<protein>
    <submittedName>
        <fullName evidence="1">Uncharacterized protein</fullName>
    </submittedName>
</protein>